<feature type="binding site" evidence="17">
    <location>
        <position position="291"/>
    </location>
    <ligand>
        <name>substrate</name>
    </ligand>
</feature>
<dbReference type="GO" id="GO:0008270">
    <property type="term" value="F:zinc ion binding"/>
    <property type="evidence" value="ECO:0007669"/>
    <property type="project" value="InterPro"/>
</dbReference>
<dbReference type="UniPathway" id="UPA00275">
    <property type="reaction ID" value="UER00401"/>
</dbReference>
<comment type="function">
    <text evidence="1 15">Converts 2,5-diamino-6-(ribosylamino)-4(3h)-pyrimidinone 5'-phosphate into 5-amino-6-(ribosylamino)-2,4(1h,3h)-pyrimidinedione 5'-phosphate.</text>
</comment>
<feature type="binding site" evidence="17">
    <location>
        <position position="222"/>
    </location>
    <ligand>
        <name>NADP(+)</name>
        <dbReference type="ChEBI" id="CHEBI:58349"/>
    </ligand>
</feature>
<dbReference type="EC" id="1.1.1.193" evidence="15"/>
<evidence type="ECO:0000256" key="18">
    <source>
        <dbReference type="PIRSR" id="PIRSR006769-3"/>
    </source>
</evidence>
<reference evidence="20 21" key="1">
    <citation type="submission" date="2014-04" db="EMBL/GenBank/DDBJ databases">
        <title>Draft genome sequence of Bacillus azotoformans MEV2011, a (co-) denitrifying strain unable to grow in the presence of oxygen.</title>
        <authorList>
            <person name="Nielsen M."/>
            <person name="Schreiber L."/>
            <person name="Finster K."/>
            <person name="Schramm A."/>
        </authorList>
    </citation>
    <scope>NUCLEOTIDE SEQUENCE [LARGE SCALE GENOMIC DNA]</scope>
    <source>
        <strain evidence="20 21">MEV2011</strain>
    </source>
</reference>
<dbReference type="PROSITE" id="PS51747">
    <property type="entry name" value="CYT_DCMP_DEAMINASES_2"/>
    <property type="match status" value="1"/>
</dbReference>
<dbReference type="SUPFAM" id="SSF53597">
    <property type="entry name" value="Dihydrofolate reductase-like"/>
    <property type="match status" value="1"/>
</dbReference>
<feature type="active site" description="Proton donor" evidence="16">
    <location>
        <position position="52"/>
    </location>
</feature>
<feature type="binding site" evidence="17">
    <location>
        <position position="207"/>
    </location>
    <ligand>
        <name>substrate</name>
    </ligand>
</feature>
<comment type="pathway">
    <text evidence="3 15">Cofactor biosynthesis; riboflavin biosynthesis; 5-amino-6-(D-ribitylamino)uracil from GTP: step 3/4.</text>
</comment>
<evidence type="ECO:0000256" key="7">
    <source>
        <dbReference type="ARBA" id="ARBA00022723"/>
    </source>
</evidence>
<dbReference type="GO" id="GO:0050661">
    <property type="term" value="F:NADP binding"/>
    <property type="evidence" value="ECO:0007669"/>
    <property type="project" value="InterPro"/>
</dbReference>
<feature type="binding site" evidence="18">
    <location>
        <position position="84"/>
    </location>
    <ligand>
        <name>Zn(2+)</name>
        <dbReference type="ChEBI" id="CHEBI:29105"/>
        <note>catalytic</note>
    </ligand>
</feature>
<dbReference type="PANTHER" id="PTHR38011">
    <property type="entry name" value="DIHYDROFOLATE REDUCTASE FAMILY PROTEIN (AFU_ORTHOLOGUE AFUA_8G06820)"/>
    <property type="match status" value="1"/>
</dbReference>
<feature type="binding site" evidence="17">
    <location>
        <position position="196"/>
    </location>
    <ligand>
        <name>NADP(+)</name>
        <dbReference type="ChEBI" id="CHEBI:58349"/>
    </ligand>
</feature>
<dbReference type="FunFam" id="3.40.140.10:FF:000025">
    <property type="entry name" value="Riboflavin biosynthesis protein RibD"/>
    <property type="match status" value="1"/>
</dbReference>
<evidence type="ECO:0000313" key="20">
    <source>
        <dbReference type="EMBL" id="KEF40060.1"/>
    </source>
</evidence>
<dbReference type="GO" id="GO:0008835">
    <property type="term" value="F:diaminohydroxyphosphoribosylaminopyrimidine deaminase activity"/>
    <property type="evidence" value="ECO:0007669"/>
    <property type="project" value="UniProtKB-EC"/>
</dbReference>
<comment type="catalytic activity">
    <reaction evidence="13 15">
        <text>5-amino-6-(5-phospho-D-ribitylamino)uracil + NADP(+) = 5-amino-6-(5-phospho-D-ribosylamino)uracil + NADPH + H(+)</text>
        <dbReference type="Rhea" id="RHEA:17845"/>
        <dbReference type="ChEBI" id="CHEBI:15378"/>
        <dbReference type="ChEBI" id="CHEBI:57783"/>
        <dbReference type="ChEBI" id="CHEBI:58349"/>
        <dbReference type="ChEBI" id="CHEBI:58421"/>
        <dbReference type="ChEBI" id="CHEBI:58453"/>
        <dbReference type="EC" id="1.1.1.193"/>
    </reaction>
</comment>
<dbReference type="CDD" id="cd01284">
    <property type="entry name" value="Riboflavin_deaminase-reductase"/>
    <property type="match status" value="1"/>
</dbReference>
<dbReference type="InterPro" id="IPR004794">
    <property type="entry name" value="Eubact_RibD"/>
</dbReference>
<dbReference type="Gene3D" id="3.40.430.10">
    <property type="entry name" value="Dihydrofolate Reductase, subunit A"/>
    <property type="match status" value="1"/>
</dbReference>
<dbReference type="OrthoDB" id="9800865at2"/>
<comment type="similarity">
    <text evidence="4 15">In the N-terminal section; belongs to the cytidine and deoxycytidylate deaminase family.</text>
</comment>
<comment type="similarity">
    <text evidence="5 15">In the C-terminal section; belongs to the HTP reductase family.</text>
</comment>
<evidence type="ECO:0000256" key="9">
    <source>
        <dbReference type="ARBA" id="ARBA00022833"/>
    </source>
</evidence>
<evidence type="ECO:0000256" key="16">
    <source>
        <dbReference type="PIRSR" id="PIRSR006769-1"/>
    </source>
</evidence>
<evidence type="ECO:0000256" key="2">
    <source>
        <dbReference type="ARBA" id="ARBA00004882"/>
    </source>
</evidence>
<dbReference type="AlphaFoldDB" id="A0A072P3K0"/>
<evidence type="ECO:0000256" key="17">
    <source>
        <dbReference type="PIRSR" id="PIRSR006769-2"/>
    </source>
</evidence>
<dbReference type="PATRIC" id="fig|1348973.3.peg.70"/>
<feature type="binding site" evidence="17">
    <location>
        <position position="168"/>
    </location>
    <ligand>
        <name>substrate</name>
    </ligand>
</feature>
<comment type="cofactor">
    <cofactor evidence="15 18">
        <name>Zn(2+)</name>
        <dbReference type="ChEBI" id="CHEBI:29105"/>
    </cofactor>
    <text evidence="15 18">Binds 1 zinc ion.</text>
</comment>
<feature type="binding site" evidence="17">
    <location>
        <position position="200"/>
    </location>
    <ligand>
        <name>NADP(+)</name>
        <dbReference type="ChEBI" id="CHEBI:58349"/>
    </ligand>
</feature>
<feature type="binding site" evidence="18">
    <location>
        <position position="50"/>
    </location>
    <ligand>
        <name>Zn(2+)</name>
        <dbReference type="ChEBI" id="CHEBI:29105"/>
        <note>catalytic</note>
    </ligand>
</feature>
<dbReference type="EMBL" id="JJRY01000001">
    <property type="protein sequence ID" value="KEF40060.1"/>
    <property type="molecule type" value="Genomic_DNA"/>
</dbReference>
<keyword evidence="7 15" id="KW-0479">Metal-binding</keyword>
<feature type="binding site" evidence="18">
    <location>
        <position position="75"/>
    </location>
    <ligand>
        <name>Zn(2+)</name>
        <dbReference type="ChEBI" id="CHEBI:29105"/>
        <note>catalytic</note>
    </ligand>
</feature>
<keyword evidence="10 15" id="KW-0521">NADP</keyword>
<protein>
    <recommendedName>
        <fullName evidence="15">Riboflavin biosynthesis protein RibD</fullName>
    </recommendedName>
    <domain>
        <recommendedName>
            <fullName evidence="15">Diaminohydroxyphosphoribosylaminopyrimidine deaminase</fullName>
            <shortName evidence="15">DRAP deaminase</shortName>
            <ecNumber evidence="15">3.5.4.26</ecNumber>
        </recommendedName>
        <alternativeName>
            <fullName evidence="15">Riboflavin-specific deaminase</fullName>
        </alternativeName>
    </domain>
    <domain>
        <recommendedName>
            <fullName evidence="15">5-amino-6-(5-phosphoribosylamino)uracil reductase</fullName>
            <ecNumber evidence="15">1.1.1.193</ecNumber>
        </recommendedName>
        <alternativeName>
            <fullName evidence="15">HTP reductase</fullName>
        </alternativeName>
    </domain>
</protein>
<evidence type="ECO:0000256" key="4">
    <source>
        <dbReference type="ARBA" id="ARBA00005259"/>
    </source>
</evidence>
<dbReference type="InterPro" id="IPR002734">
    <property type="entry name" value="RibDG_C"/>
</dbReference>
<dbReference type="Pfam" id="PF00383">
    <property type="entry name" value="dCMP_cyt_deam_1"/>
    <property type="match status" value="1"/>
</dbReference>
<feature type="binding site" evidence="17">
    <location>
        <position position="154"/>
    </location>
    <ligand>
        <name>NADP(+)</name>
        <dbReference type="ChEBI" id="CHEBI:58349"/>
    </ligand>
</feature>
<feature type="domain" description="CMP/dCMP-type deaminase" evidence="19">
    <location>
        <begin position="1"/>
        <end position="123"/>
    </location>
</feature>
<evidence type="ECO:0000256" key="1">
    <source>
        <dbReference type="ARBA" id="ARBA00002151"/>
    </source>
</evidence>
<dbReference type="Gene3D" id="3.40.140.10">
    <property type="entry name" value="Cytidine Deaminase, domain 2"/>
    <property type="match status" value="1"/>
</dbReference>
<keyword evidence="6 15" id="KW-0686">Riboflavin biosynthesis</keyword>
<name>A0A072P3K0_SCHAZ</name>
<dbReference type="PROSITE" id="PS00903">
    <property type="entry name" value="CYT_DCMP_DEAMINASES_1"/>
    <property type="match status" value="1"/>
</dbReference>
<comment type="caution">
    <text evidence="20">The sequence shown here is derived from an EMBL/GenBank/DDBJ whole genome shotgun (WGS) entry which is preliminary data.</text>
</comment>
<dbReference type="Pfam" id="PF01872">
    <property type="entry name" value="RibD_C"/>
    <property type="match status" value="1"/>
</dbReference>
<dbReference type="PIRSF" id="PIRSF006769">
    <property type="entry name" value="RibD"/>
    <property type="match status" value="1"/>
</dbReference>
<evidence type="ECO:0000256" key="8">
    <source>
        <dbReference type="ARBA" id="ARBA00022801"/>
    </source>
</evidence>
<evidence type="ECO:0000256" key="6">
    <source>
        <dbReference type="ARBA" id="ARBA00022619"/>
    </source>
</evidence>
<evidence type="ECO:0000256" key="15">
    <source>
        <dbReference type="PIRNR" id="PIRNR006769"/>
    </source>
</evidence>
<feature type="binding site" evidence="17">
    <location>
        <position position="204"/>
    </location>
    <ligand>
        <name>substrate</name>
    </ligand>
</feature>
<proteinExistence type="inferred from homology"/>
<dbReference type="InterPro" id="IPR011549">
    <property type="entry name" value="RibD_C"/>
</dbReference>
<dbReference type="GO" id="GO:0008703">
    <property type="term" value="F:5-amino-6-(5-phosphoribosylamino)uracil reductase activity"/>
    <property type="evidence" value="ECO:0007669"/>
    <property type="project" value="UniProtKB-EC"/>
</dbReference>
<evidence type="ECO:0000256" key="11">
    <source>
        <dbReference type="ARBA" id="ARBA00023002"/>
    </source>
</evidence>
<keyword evidence="9 15" id="KW-0862">Zinc</keyword>
<dbReference type="InterPro" id="IPR002125">
    <property type="entry name" value="CMP_dCMP_dom"/>
</dbReference>
<dbReference type="PANTHER" id="PTHR38011:SF7">
    <property type="entry name" value="2,5-DIAMINO-6-RIBOSYLAMINO-4(3H)-PYRIMIDINONE 5'-PHOSPHATE REDUCTASE"/>
    <property type="match status" value="1"/>
</dbReference>
<evidence type="ECO:0000256" key="3">
    <source>
        <dbReference type="ARBA" id="ARBA00004910"/>
    </source>
</evidence>
<feature type="binding site" evidence="17">
    <location>
        <position position="170"/>
    </location>
    <ligand>
        <name>NADP(+)</name>
        <dbReference type="ChEBI" id="CHEBI:58349"/>
    </ligand>
</feature>
<evidence type="ECO:0000256" key="13">
    <source>
        <dbReference type="ARBA" id="ARBA00049861"/>
    </source>
</evidence>
<dbReference type="InterPro" id="IPR016192">
    <property type="entry name" value="APOBEC/CMP_deaminase_Zn-bd"/>
</dbReference>
<feature type="binding site" evidence="17">
    <location>
        <position position="184"/>
    </location>
    <ligand>
        <name>substrate</name>
    </ligand>
</feature>
<dbReference type="InterPro" id="IPR016193">
    <property type="entry name" value="Cytidine_deaminase-like"/>
</dbReference>
<evidence type="ECO:0000256" key="14">
    <source>
        <dbReference type="ARBA" id="ARBA00049886"/>
    </source>
</evidence>
<evidence type="ECO:0000313" key="21">
    <source>
        <dbReference type="Proteomes" id="UP000027936"/>
    </source>
</evidence>
<keyword evidence="11 15" id="KW-0560">Oxidoreductase</keyword>
<dbReference type="InterPro" id="IPR024072">
    <property type="entry name" value="DHFR-like_dom_sf"/>
</dbReference>
<dbReference type="GO" id="GO:0009231">
    <property type="term" value="P:riboflavin biosynthetic process"/>
    <property type="evidence" value="ECO:0007669"/>
    <property type="project" value="UniProtKB-UniPathway"/>
</dbReference>
<dbReference type="NCBIfam" id="TIGR00227">
    <property type="entry name" value="ribD_Cterm"/>
    <property type="match status" value="1"/>
</dbReference>
<keyword evidence="8 15" id="KW-0378">Hydrolase</keyword>
<dbReference type="Proteomes" id="UP000027936">
    <property type="component" value="Unassembled WGS sequence"/>
</dbReference>
<comment type="catalytic activity">
    <reaction evidence="14 15">
        <text>2,5-diamino-6-hydroxy-4-(5-phosphoribosylamino)-pyrimidine + H2O + H(+) = 5-amino-6-(5-phospho-D-ribosylamino)uracil + NH4(+)</text>
        <dbReference type="Rhea" id="RHEA:21868"/>
        <dbReference type="ChEBI" id="CHEBI:15377"/>
        <dbReference type="ChEBI" id="CHEBI:15378"/>
        <dbReference type="ChEBI" id="CHEBI:28938"/>
        <dbReference type="ChEBI" id="CHEBI:58453"/>
        <dbReference type="ChEBI" id="CHEBI:58614"/>
        <dbReference type="EC" id="3.5.4.26"/>
    </reaction>
</comment>
<accession>A0A072P3K0</accession>
<sequence>MTDQDYMSFAIELAANTNGQTNPNPLVGAVVVKENQIVGMGAHLKAGEPHAEVHAINMAGDKAKGATIYVTLEPCSHYGRTPPCADLLIKSEVKRVVIASTDPNPLVAGKGIEKLRKAGIEVDVGILREEAEQLNEVFFHYISTGMPYVTLKSATSLDGKIATVSGESKWITSEESRLDVHKYRHQHDGILVGVNTIIKDDPELTTRLPLGGKNPIRIILDTNLRTPPGAKIVNDNKAPTWIIVGKNAAAEKIQTMNEKQAQVIEMSFDTLNIHNVLKLLAEKGITSLFVEGGSQINGSFIKAKAINQVITYIAPKIIGGTSAPTSIGGEGFEKMNEVLSLQIKSIETIGPDIKIISKPIRMEE</sequence>
<evidence type="ECO:0000256" key="5">
    <source>
        <dbReference type="ARBA" id="ARBA00007417"/>
    </source>
</evidence>
<dbReference type="RefSeq" id="WP_035192368.1">
    <property type="nucleotide sequence ID" value="NZ_JJRY01000001.1"/>
</dbReference>
<evidence type="ECO:0000256" key="12">
    <source>
        <dbReference type="ARBA" id="ARBA00023268"/>
    </source>
</evidence>
<organism evidence="20 21">
    <name type="scientific">Schinkia azotoformans MEV2011</name>
    <dbReference type="NCBI Taxonomy" id="1348973"/>
    <lineage>
        <taxon>Bacteria</taxon>
        <taxon>Bacillati</taxon>
        <taxon>Bacillota</taxon>
        <taxon>Bacilli</taxon>
        <taxon>Bacillales</taxon>
        <taxon>Bacillaceae</taxon>
        <taxon>Calidifontibacillus/Schinkia group</taxon>
        <taxon>Schinkia</taxon>
    </lineage>
</organism>
<dbReference type="InterPro" id="IPR050765">
    <property type="entry name" value="Riboflavin_Biosynth_HTPR"/>
</dbReference>
<feature type="binding site" evidence="17">
    <location>
        <begin position="293"/>
        <end position="299"/>
    </location>
    <ligand>
        <name>NADP(+)</name>
        <dbReference type="ChEBI" id="CHEBI:58349"/>
    </ligand>
</feature>
<comment type="pathway">
    <text evidence="2 15">Cofactor biosynthesis; riboflavin biosynthesis; 5-amino-6-(D-ribitylamino)uracil from GTP: step 2/4.</text>
</comment>
<keyword evidence="12" id="KW-0511">Multifunctional enzyme</keyword>
<evidence type="ECO:0000259" key="19">
    <source>
        <dbReference type="PROSITE" id="PS51747"/>
    </source>
</evidence>
<dbReference type="NCBIfam" id="TIGR00326">
    <property type="entry name" value="eubact_ribD"/>
    <property type="match status" value="1"/>
</dbReference>
<evidence type="ECO:0000256" key="10">
    <source>
        <dbReference type="ARBA" id="ARBA00022857"/>
    </source>
</evidence>
<gene>
    <name evidence="20" type="ORF">M670_00075</name>
</gene>
<dbReference type="SUPFAM" id="SSF53927">
    <property type="entry name" value="Cytidine deaminase-like"/>
    <property type="match status" value="1"/>
</dbReference>
<dbReference type="EC" id="3.5.4.26" evidence="15"/>